<dbReference type="SMART" id="SM00248">
    <property type="entry name" value="ANK"/>
    <property type="match status" value="5"/>
</dbReference>
<dbReference type="STRING" id="673862.BABL1_gene_869"/>
<evidence type="ECO:0000256" key="2">
    <source>
        <dbReference type="ARBA" id="ARBA00023043"/>
    </source>
</evidence>
<sequence>MKIKILNLYILICILIGIFIPIASMEMELEGSLKRKREESQKRVNKKIKQVQDLPNLPIEIKLYIINLAIQNIVEANFHLDPLKGVNNFIGQIRLVNGEFNSLYNELINNAKKKAKDYFAKEYDKWDQNELNNRLNYLLTYYYQQTLIAKSLINMANSNIPIANIGYLLGLNWTYEEQMEALRHNSEGNFGPLIEIEIAKLVIAGANPNISLVLNNSTEIISPLALIAKTSMFTNLIKILVTYGANIDFQDENGETPLMHAARNGKKEIVNILISLKADVNILDNQGFTALTNTLVCNNNLDIANILISHGADVNIVKEGFPSTLIVVADSEDNLYNQVEFLLNHGANIDFQDVDGNTALIYAVQQNLEDIVRLLIAYNADPNLTNEEGLSAIDFALNNQNIINIIENIIQ</sequence>
<dbReference type="RefSeq" id="WP_023790992.1">
    <property type="nucleotide sequence ID" value="NC_023003.1"/>
</dbReference>
<evidence type="ECO:0000256" key="3">
    <source>
        <dbReference type="PROSITE-ProRule" id="PRU00023"/>
    </source>
</evidence>
<keyword evidence="2 3" id="KW-0040">ANK repeat</keyword>
<accession>V6DF22</accession>
<dbReference type="PRINTS" id="PR01415">
    <property type="entry name" value="ANKYRIN"/>
</dbReference>
<reference evidence="5 6" key="1">
    <citation type="journal article" date="2015" name="Biol. Direct">
        <title>Babela massiliensis, a representative of a widespread bacterial phylum with unusual adaptations to parasitism in amoebae.</title>
        <authorList>
            <person name="Pagnier I."/>
            <person name="Yutin N."/>
            <person name="Croce O."/>
            <person name="Makarova K.S."/>
            <person name="Wolf Y.I."/>
            <person name="Benamar S."/>
            <person name="Raoult D."/>
            <person name="Koonin E.V."/>
            <person name="La Scola B."/>
        </authorList>
    </citation>
    <scope>NUCLEOTIDE SEQUENCE [LARGE SCALE GENOMIC DNA]</scope>
    <source>
        <strain evidence="6">BABL1</strain>
    </source>
</reference>
<dbReference type="KEGG" id="dpb:BABL1_gene_869"/>
<dbReference type="InterPro" id="IPR036770">
    <property type="entry name" value="Ankyrin_rpt-contain_sf"/>
</dbReference>
<dbReference type="Proteomes" id="UP000018769">
    <property type="component" value="Chromosome I"/>
</dbReference>
<name>V6DF22_9BACT</name>
<dbReference type="Gene3D" id="1.25.40.20">
    <property type="entry name" value="Ankyrin repeat-containing domain"/>
    <property type="match status" value="2"/>
</dbReference>
<dbReference type="PANTHER" id="PTHR24198">
    <property type="entry name" value="ANKYRIN REPEAT AND PROTEIN KINASE DOMAIN-CONTAINING PROTEIN"/>
    <property type="match status" value="1"/>
</dbReference>
<evidence type="ECO:0000256" key="4">
    <source>
        <dbReference type="SAM" id="Phobius"/>
    </source>
</evidence>
<dbReference type="OrthoDB" id="8549757at2"/>
<dbReference type="PANTHER" id="PTHR24198:SF165">
    <property type="entry name" value="ANKYRIN REPEAT-CONTAINING PROTEIN-RELATED"/>
    <property type="match status" value="1"/>
</dbReference>
<feature type="repeat" description="ANK" evidence="3">
    <location>
        <begin position="253"/>
        <end position="285"/>
    </location>
</feature>
<dbReference type="SUPFAM" id="SSF48403">
    <property type="entry name" value="Ankyrin repeat"/>
    <property type="match status" value="1"/>
</dbReference>
<gene>
    <name evidence="5" type="ORF">BABL1_gene_869</name>
</gene>
<proteinExistence type="predicted"/>
<organism evidence="5 6">
    <name type="scientific">Candidatus Babela massiliensis</name>
    <dbReference type="NCBI Taxonomy" id="673862"/>
    <lineage>
        <taxon>Bacteria</taxon>
        <taxon>Candidatus Babelota</taxon>
        <taxon>Candidatus Babeliae</taxon>
        <taxon>Candidatus Babeliales</taxon>
        <taxon>Candidatus Babeliaceae</taxon>
        <taxon>Candidatus Babela</taxon>
    </lineage>
</organism>
<dbReference type="eggNOG" id="COG0666">
    <property type="taxonomic scope" value="Bacteria"/>
</dbReference>
<dbReference type="Pfam" id="PF12796">
    <property type="entry name" value="Ank_2"/>
    <property type="match status" value="2"/>
</dbReference>
<dbReference type="PROSITE" id="PS50088">
    <property type="entry name" value="ANK_REPEAT"/>
    <property type="match status" value="2"/>
</dbReference>
<evidence type="ECO:0000256" key="1">
    <source>
        <dbReference type="ARBA" id="ARBA00022737"/>
    </source>
</evidence>
<dbReference type="HOGENOM" id="CLU_000134_57_0_7"/>
<keyword evidence="4" id="KW-0472">Membrane</keyword>
<dbReference type="InterPro" id="IPR002110">
    <property type="entry name" value="Ankyrin_rpt"/>
</dbReference>
<evidence type="ECO:0000313" key="5">
    <source>
        <dbReference type="EMBL" id="CDK30175.1"/>
    </source>
</evidence>
<keyword evidence="1" id="KW-0677">Repeat</keyword>
<keyword evidence="4" id="KW-1133">Transmembrane helix</keyword>
<keyword evidence="4" id="KW-0812">Transmembrane</keyword>
<protein>
    <submittedName>
        <fullName evidence="5">Ankyrin repeats containing protein</fullName>
    </submittedName>
</protein>
<evidence type="ECO:0000313" key="6">
    <source>
        <dbReference type="Proteomes" id="UP000018769"/>
    </source>
</evidence>
<feature type="transmembrane region" description="Helical" evidence="4">
    <location>
        <begin position="6"/>
        <end position="27"/>
    </location>
</feature>
<dbReference type="EMBL" id="HG793133">
    <property type="protein sequence ID" value="CDK30175.1"/>
    <property type="molecule type" value="Genomic_DNA"/>
</dbReference>
<keyword evidence="6" id="KW-1185">Reference proteome</keyword>
<feature type="repeat" description="ANK" evidence="3">
    <location>
        <begin position="355"/>
        <end position="387"/>
    </location>
</feature>
<dbReference type="AlphaFoldDB" id="V6DF22"/>
<dbReference type="PROSITE" id="PS50297">
    <property type="entry name" value="ANK_REP_REGION"/>
    <property type="match status" value="2"/>
</dbReference>